<dbReference type="RefSeq" id="XP_026683809.1">
    <property type="nucleotide sequence ID" value="XM_026828008.1"/>
</dbReference>
<dbReference type="PANTHER" id="PTHR16156:SF10">
    <property type="entry name" value="AFTIPHILIN-RELATED"/>
    <property type="match status" value="1"/>
</dbReference>
<proteinExistence type="predicted"/>
<dbReference type="Pfam" id="PF15045">
    <property type="entry name" value="Clathrin_bdg"/>
    <property type="match status" value="1"/>
</dbReference>
<feature type="region of interest" description="Disordered" evidence="1">
    <location>
        <begin position="574"/>
        <end position="600"/>
    </location>
</feature>
<feature type="region of interest" description="Disordered" evidence="1">
    <location>
        <begin position="748"/>
        <end position="786"/>
    </location>
</feature>
<dbReference type="PANTHER" id="PTHR16156">
    <property type="entry name" value="AFTIPHILIN A-RELATED"/>
    <property type="match status" value="1"/>
</dbReference>
<feature type="region of interest" description="Disordered" evidence="1">
    <location>
        <begin position="273"/>
        <end position="293"/>
    </location>
</feature>
<evidence type="ECO:0000256" key="1">
    <source>
        <dbReference type="SAM" id="MobiDB-lite"/>
    </source>
</evidence>
<sequence length="830" mass="92190">MYASNSRIHNMSNDLPPFVSNSPPPLCHSESVESDDDFGDFSTAYEAYDSPKKKAPDLYNGIIEHISNEFTPPPTSQSTMCNDVTMNKHNPNNEMQIVHPVHTEPEQIPNVTKTNIFLDESIPSKVLSSSTNHVDHCTKPSGNLDERSISNSTNGDITTLSEDCTINMNEHSNQSNDIKVEMNEPCTYGIVPCKNNLEDNDNTSLEEEEQSNSVSSLHIETTCDTPAICDVPNSNLTPIKQTDIHFPTDQVCDFNPNFEQFIKEDNTIDDVTDNNSMLKTDSSTDMCDTQQKPKRGISSEIKKFLENEKNIENEFTNFESKFRSFEVPSVGFEAELSPDTPPTSPEFGPKIELSKSFDDDLDDEFGSFENFNNLKSNETTEDFGDFKCSEVSEQNVSNELDKNTEKPNDTLSAVVKREACSLQEDGISTKDIELEFSEQNICDSNEIVITQDSVSNSANEEILPPPLDVDEIHFENKEDSFETDFGHFESATNVPFEHVTVPSASFNKELDTNDTSISAEGIANAVENQSIKNAPDISENIDEDDEDEFGDFSSVVEFSNQPVPNPNSLPVPHIIPSKSTSDSQTVSELPPTKTNLDDEDDDDFGDFSSENFVTQAPTPKLFDINTLDMENLFEKPTGQLPEVSISTLDHILSQDEAWRRLHDIENTPALSYQWSNSESNKALLTSLNIDTRNIIFGPRWKENVPRFAANLGYSPLEPSKPGALKCDPHTGELSSPLQDHIPDAHFDWNGSGLTNPLEGPSKSSRQTLEEELSGPTFTSPLSPEVVQPRTTIPAKPTASSQELIINVEKFVDSLPNVGFMLASHVVYPSK</sequence>
<dbReference type="AlphaFoldDB" id="A0A3Q0JA36"/>
<dbReference type="STRING" id="121845.A0A3Q0JA36"/>
<protein>
    <submittedName>
        <fullName evidence="4">Aftiphilin isoform X1</fullName>
    </submittedName>
    <submittedName>
        <fullName evidence="5">Aftiphilin isoform X2</fullName>
    </submittedName>
</protein>
<dbReference type="RefSeq" id="XP_026683808.1">
    <property type="nucleotide sequence ID" value="XM_026828007.1"/>
</dbReference>
<name>A0A3Q0JA36_DIACI</name>
<gene>
    <name evidence="4 5" type="primary">LOC103515261</name>
</gene>
<accession>A0A3Q0JA36</accession>
<dbReference type="GeneID" id="103515261"/>
<dbReference type="PaxDb" id="121845-A0A3Q0JA36"/>
<dbReference type="GO" id="GO:0030121">
    <property type="term" value="C:AP-1 adaptor complex"/>
    <property type="evidence" value="ECO:0007669"/>
    <property type="project" value="TreeGrafter"/>
</dbReference>
<keyword evidence="3" id="KW-1185">Reference proteome</keyword>
<evidence type="ECO:0000313" key="5">
    <source>
        <dbReference type="RefSeq" id="XP_026683809.1"/>
    </source>
</evidence>
<dbReference type="GO" id="GO:0032588">
    <property type="term" value="C:trans-Golgi network membrane"/>
    <property type="evidence" value="ECO:0007669"/>
    <property type="project" value="InterPro"/>
</dbReference>
<reference evidence="4 5" key="1">
    <citation type="submission" date="2025-04" db="UniProtKB">
        <authorList>
            <consortium name="RefSeq"/>
        </authorList>
    </citation>
    <scope>IDENTIFICATION</scope>
</reference>
<feature type="compositionally biased region" description="Polar residues" evidence="1">
    <location>
        <begin position="577"/>
        <end position="587"/>
    </location>
</feature>
<feature type="domain" description="Aftiphilin clathrin-binding box" evidence="2">
    <location>
        <begin position="657"/>
        <end position="721"/>
    </location>
</feature>
<feature type="region of interest" description="Disordered" evidence="1">
    <location>
        <begin position="1"/>
        <end position="43"/>
    </location>
</feature>
<dbReference type="InterPro" id="IPR029205">
    <property type="entry name" value="Clathrin-bd"/>
</dbReference>
<evidence type="ECO:0000259" key="2">
    <source>
        <dbReference type="Pfam" id="PF15045"/>
    </source>
</evidence>
<dbReference type="GO" id="GO:0030276">
    <property type="term" value="F:clathrin binding"/>
    <property type="evidence" value="ECO:0007669"/>
    <property type="project" value="InterPro"/>
</dbReference>
<dbReference type="CTD" id="41744"/>
<dbReference type="Proteomes" id="UP000079169">
    <property type="component" value="Unplaced"/>
</dbReference>
<organism evidence="3 4">
    <name type="scientific">Diaphorina citri</name>
    <name type="common">Asian citrus psyllid</name>
    <dbReference type="NCBI Taxonomy" id="121845"/>
    <lineage>
        <taxon>Eukaryota</taxon>
        <taxon>Metazoa</taxon>
        <taxon>Ecdysozoa</taxon>
        <taxon>Arthropoda</taxon>
        <taxon>Hexapoda</taxon>
        <taxon>Insecta</taxon>
        <taxon>Pterygota</taxon>
        <taxon>Neoptera</taxon>
        <taxon>Paraneoptera</taxon>
        <taxon>Hemiptera</taxon>
        <taxon>Sternorrhyncha</taxon>
        <taxon>Psylloidea</taxon>
        <taxon>Psyllidae</taxon>
        <taxon>Diaphorininae</taxon>
        <taxon>Diaphorina</taxon>
    </lineage>
</organism>
<evidence type="ECO:0000313" key="3">
    <source>
        <dbReference type="Proteomes" id="UP000079169"/>
    </source>
</evidence>
<feature type="compositionally biased region" description="Basic and acidic residues" evidence="1">
    <location>
        <begin position="133"/>
        <end position="148"/>
    </location>
</feature>
<feature type="compositionally biased region" description="Polar residues" evidence="1">
    <location>
        <begin position="273"/>
        <end position="290"/>
    </location>
</feature>
<dbReference type="InterPro" id="IPR046359">
    <property type="entry name" value="Aftin-like"/>
</dbReference>
<evidence type="ECO:0000313" key="4">
    <source>
        <dbReference type="RefSeq" id="XP_026683808.1"/>
    </source>
</evidence>
<feature type="compositionally biased region" description="Polar residues" evidence="1">
    <location>
        <begin position="1"/>
        <end position="13"/>
    </location>
</feature>
<feature type="region of interest" description="Disordered" evidence="1">
    <location>
        <begin position="128"/>
        <end position="156"/>
    </location>
</feature>
<dbReference type="KEGG" id="dci:103515261"/>